<dbReference type="EMBL" id="FOKI01000018">
    <property type="protein sequence ID" value="SFB21842.1"/>
    <property type="molecule type" value="Genomic_DNA"/>
</dbReference>
<dbReference type="GO" id="GO:0046872">
    <property type="term" value="F:metal ion binding"/>
    <property type="evidence" value="ECO:0007669"/>
    <property type="project" value="UniProtKB-UniRule"/>
</dbReference>
<dbReference type="RefSeq" id="WP_090041702.1">
    <property type="nucleotide sequence ID" value="NZ_FOKI01000018.1"/>
</dbReference>
<evidence type="ECO:0000256" key="2">
    <source>
        <dbReference type="ARBA" id="ARBA00022438"/>
    </source>
</evidence>
<dbReference type="SUPFAM" id="SSF53187">
    <property type="entry name" value="Zn-dependent exopeptidases"/>
    <property type="match status" value="1"/>
</dbReference>
<dbReference type="Proteomes" id="UP000198619">
    <property type="component" value="Unassembled WGS sequence"/>
</dbReference>
<dbReference type="Gene3D" id="3.40.630.10">
    <property type="entry name" value="Zn peptidases"/>
    <property type="match status" value="1"/>
</dbReference>
<evidence type="ECO:0000256" key="5">
    <source>
        <dbReference type="ARBA" id="ARBA00022801"/>
    </source>
</evidence>
<dbReference type="AlphaFoldDB" id="A0A1I0Z8V5"/>
<evidence type="ECO:0000256" key="1">
    <source>
        <dbReference type="ARBA" id="ARBA00006272"/>
    </source>
</evidence>
<dbReference type="GO" id="GO:0006508">
    <property type="term" value="P:proteolysis"/>
    <property type="evidence" value="ECO:0007669"/>
    <property type="project" value="UniProtKB-KW"/>
</dbReference>
<keyword evidence="9" id="KW-1185">Reference proteome</keyword>
<dbReference type="OrthoDB" id="9772053at2"/>
<keyword evidence="5" id="KW-0378">Hydrolase</keyword>
<accession>A0A1I0Z8V5</accession>
<dbReference type="Pfam" id="PF05343">
    <property type="entry name" value="Peptidase_M42"/>
    <property type="match status" value="1"/>
</dbReference>
<evidence type="ECO:0000313" key="9">
    <source>
        <dbReference type="Proteomes" id="UP000198619"/>
    </source>
</evidence>
<name>A0A1I0Z8V5_9CLOT</name>
<dbReference type="InterPro" id="IPR051464">
    <property type="entry name" value="Peptidase_M42_aminopept"/>
</dbReference>
<keyword evidence="2" id="KW-0031">Aminopeptidase</keyword>
<proteinExistence type="inferred from homology"/>
<evidence type="ECO:0000256" key="7">
    <source>
        <dbReference type="PIRSR" id="PIRSR001123-2"/>
    </source>
</evidence>
<dbReference type="PANTHER" id="PTHR32481">
    <property type="entry name" value="AMINOPEPTIDASE"/>
    <property type="match status" value="1"/>
</dbReference>
<dbReference type="PIRSF" id="PIRSF001123">
    <property type="entry name" value="PepA_GA"/>
    <property type="match status" value="1"/>
</dbReference>
<dbReference type="SUPFAM" id="SSF101821">
    <property type="entry name" value="Aminopeptidase/glucanase lid domain"/>
    <property type="match status" value="1"/>
</dbReference>
<sequence length="324" mass="36268">MEKLFKDIIDVYGVSGREGKIRRFLSNEIKDLGYDILEDKMGNLIVRINKEDKNKNNFMISAHMDTIGVISTYIEENGKIRIGSIGDFHVKEMCNTIVVFEKGILGRTSIDKDGEKIEDMFIDIGADNREEVLKSIKEGDVAFFKGETLSQDTLLLSPNLNNRVGCYVLLKTLKEIAEDNEVKERLNKLENNIYVVFTAQHNLNSRGARATTHSVNPQKALVIDVEEGLKLGEEIGLKIMDKSLIIHDEIRDMVEDAAKRNNIKLKGITSKTQSDGGSIQLNGLGAKVGVVTIPCKYMNTNEEMVSMTDVENSIKLVKDIILNS</sequence>
<dbReference type="Gene3D" id="2.40.30.40">
    <property type="entry name" value="Peptidase M42, domain 2"/>
    <property type="match status" value="1"/>
</dbReference>
<dbReference type="PANTHER" id="PTHR32481:SF0">
    <property type="entry name" value="AMINOPEPTIDASE YPDE-RELATED"/>
    <property type="match status" value="1"/>
</dbReference>
<evidence type="ECO:0000256" key="3">
    <source>
        <dbReference type="ARBA" id="ARBA00022670"/>
    </source>
</evidence>
<feature type="binding site" evidence="7">
    <location>
        <position position="63"/>
    </location>
    <ligand>
        <name>Zn(2+)</name>
        <dbReference type="ChEBI" id="CHEBI:29105"/>
        <label>1</label>
    </ligand>
</feature>
<dbReference type="STRING" id="84698.SAMN04488528_101843"/>
<feature type="binding site" evidence="7">
    <location>
        <position position="224"/>
    </location>
    <ligand>
        <name>Zn(2+)</name>
        <dbReference type="ChEBI" id="CHEBI:29105"/>
        <label>1</label>
    </ligand>
</feature>
<evidence type="ECO:0000256" key="4">
    <source>
        <dbReference type="ARBA" id="ARBA00022723"/>
    </source>
</evidence>
<evidence type="ECO:0000313" key="8">
    <source>
        <dbReference type="EMBL" id="SFB21842.1"/>
    </source>
</evidence>
<dbReference type="GO" id="GO:0004177">
    <property type="term" value="F:aminopeptidase activity"/>
    <property type="evidence" value="ECO:0007669"/>
    <property type="project" value="UniProtKB-UniRule"/>
</dbReference>
<protein>
    <submittedName>
        <fullName evidence="8">Endoglucanase</fullName>
    </submittedName>
</protein>
<organism evidence="8 9">
    <name type="scientific">Clostridium frigidicarnis</name>
    <dbReference type="NCBI Taxonomy" id="84698"/>
    <lineage>
        <taxon>Bacteria</taxon>
        <taxon>Bacillati</taxon>
        <taxon>Bacillota</taxon>
        <taxon>Clostridia</taxon>
        <taxon>Eubacteriales</taxon>
        <taxon>Clostridiaceae</taxon>
        <taxon>Clostridium</taxon>
    </lineage>
</organism>
<reference evidence="8 9" key="1">
    <citation type="submission" date="2016-10" db="EMBL/GenBank/DDBJ databases">
        <authorList>
            <person name="de Groot N.N."/>
        </authorList>
    </citation>
    <scope>NUCLEOTIDE SEQUENCE [LARGE SCALE GENOMIC DNA]</scope>
    <source>
        <strain evidence="8 9">DSM 12271</strain>
    </source>
</reference>
<comment type="similarity">
    <text evidence="1 6">Belongs to the peptidase M42 family.</text>
</comment>
<comment type="cofactor">
    <cofactor evidence="7">
        <name>a divalent metal cation</name>
        <dbReference type="ChEBI" id="CHEBI:60240"/>
    </cofactor>
    <text evidence="7">Binds 2 divalent metal cations per subunit.</text>
</comment>
<keyword evidence="3" id="KW-0645">Protease</keyword>
<dbReference type="InterPro" id="IPR008007">
    <property type="entry name" value="Peptidase_M42"/>
</dbReference>
<evidence type="ECO:0000256" key="6">
    <source>
        <dbReference type="PIRNR" id="PIRNR001123"/>
    </source>
</evidence>
<gene>
    <name evidence="8" type="ORF">SAMN04488528_101843</name>
</gene>
<keyword evidence="4 7" id="KW-0479">Metal-binding</keyword>
<dbReference type="InterPro" id="IPR023367">
    <property type="entry name" value="Peptidase_M42_dom2"/>
</dbReference>